<dbReference type="EMBL" id="VWZN01015270">
    <property type="protein sequence ID" value="NWR49447.1"/>
    <property type="molecule type" value="Genomic_DNA"/>
</dbReference>
<keyword evidence="3" id="KW-1185">Reference proteome</keyword>
<proteinExistence type="predicted"/>
<dbReference type="InterPro" id="IPR000387">
    <property type="entry name" value="Tyr_Pase_dom"/>
</dbReference>
<dbReference type="InterPro" id="IPR029021">
    <property type="entry name" value="Prot-tyrosine_phosphatase-like"/>
</dbReference>
<dbReference type="InterPro" id="IPR051029">
    <property type="entry name" value="mRNA_Capping_Enz/RNA_Phosphat"/>
</dbReference>
<evidence type="ECO:0000259" key="1">
    <source>
        <dbReference type="PROSITE" id="PS50056"/>
    </source>
</evidence>
<dbReference type="SUPFAM" id="SSF52799">
    <property type="entry name" value="(Phosphotyrosine protein) phosphatases II"/>
    <property type="match status" value="1"/>
</dbReference>
<dbReference type="GO" id="GO:0004651">
    <property type="term" value="F:polynucleotide 5'-phosphatase activity"/>
    <property type="evidence" value="ECO:0007669"/>
    <property type="project" value="TreeGrafter"/>
</dbReference>
<dbReference type="InterPro" id="IPR016130">
    <property type="entry name" value="Tyr_Pase_AS"/>
</dbReference>
<dbReference type="OrthoDB" id="428974at2759"/>
<name>A0A7K4XR87_REGSA</name>
<feature type="non-terminal residue" evidence="2">
    <location>
        <position position="105"/>
    </location>
</feature>
<dbReference type="PROSITE" id="PS00383">
    <property type="entry name" value="TYR_PHOSPHATASE_1"/>
    <property type="match status" value="1"/>
</dbReference>
<organism evidence="2 3">
    <name type="scientific">Regulus satrapa</name>
    <name type="common">Golden-crowned kinglet</name>
    <dbReference type="NCBI Taxonomy" id="13245"/>
    <lineage>
        <taxon>Eukaryota</taxon>
        <taxon>Metazoa</taxon>
        <taxon>Chordata</taxon>
        <taxon>Craniata</taxon>
        <taxon>Vertebrata</taxon>
        <taxon>Euteleostomi</taxon>
        <taxon>Archelosauria</taxon>
        <taxon>Archosauria</taxon>
        <taxon>Dinosauria</taxon>
        <taxon>Saurischia</taxon>
        <taxon>Theropoda</taxon>
        <taxon>Coelurosauria</taxon>
        <taxon>Aves</taxon>
        <taxon>Neognathae</taxon>
        <taxon>Neoaves</taxon>
        <taxon>Telluraves</taxon>
        <taxon>Australaves</taxon>
        <taxon>Passeriformes</taxon>
        <taxon>Regulidae</taxon>
        <taxon>Regulus</taxon>
    </lineage>
</organism>
<accession>A0A7K4XR87</accession>
<gene>
    <name evidence="2" type="primary">Dusp11_1</name>
    <name evidence="2" type="ORF">REGSAT_R08453</name>
</gene>
<dbReference type="Proteomes" id="UP000529728">
    <property type="component" value="Unassembled WGS sequence"/>
</dbReference>
<feature type="non-terminal residue" evidence="2">
    <location>
        <position position="1"/>
    </location>
</feature>
<dbReference type="PANTHER" id="PTHR10367">
    <property type="entry name" value="MRNA-CAPPING ENZYME"/>
    <property type="match status" value="1"/>
</dbReference>
<evidence type="ECO:0000313" key="2">
    <source>
        <dbReference type="EMBL" id="NWR49447.1"/>
    </source>
</evidence>
<sequence length="105" mass="12212">FGRNLLPRERFSPRDLLRKVKERKEELGLIIDLTCTTRYYGPEELPPWLQYHKLLTAGQQVPSRSTTLRFCQLVTSFLEANSHNDKLIGVHCTHGLNRTGYLVCR</sequence>
<protein>
    <submittedName>
        <fullName evidence="2">DUS11 phosphatase</fullName>
    </submittedName>
</protein>
<reference evidence="2 3" key="1">
    <citation type="submission" date="2019-09" db="EMBL/GenBank/DDBJ databases">
        <title>Bird 10,000 Genomes (B10K) Project - Family phase.</title>
        <authorList>
            <person name="Zhang G."/>
        </authorList>
    </citation>
    <scope>NUCLEOTIDE SEQUENCE [LARGE SCALE GENOMIC DNA]</scope>
    <source>
        <strain evidence="2">B10K-DU-001-18</strain>
        <tissue evidence="2">Muscle</tissue>
    </source>
</reference>
<dbReference type="AlphaFoldDB" id="A0A7K4XR87"/>
<evidence type="ECO:0000313" key="3">
    <source>
        <dbReference type="Proteomes" id="UP000529728"/>
    </source>
</evidence>
<dbReference type="PROSITE" id="PS50056">
    <property type="entry name" value="TYR_PHOSPHATASE_2"/>
    <property type="match status" value="1"/>
</dbReference>
<dbReference type="Gene3D" id="3.90.190.10">
    <property type="entry name" value="Protein tyrosine phosphatase superfamily"/>
    <property type="match status" value="1"/>
</dbReference>
<comment type="caution">
    <text evidence="2">The sequence shown here is derived from an EMBL/GenBank/DDBJ whole genome shotgun (WGS) entry which is preliminary data.</text>
</comment>
<dbReference type="PANTHER" id="PTHR10367:SF9">
    <property type="entry name" value="DUAL-SPECIFICITY PHOSPHATASE 11 (RNA_RNP COMPLEX 1-INTERACTING)"/>
    <property type="match status" value="1"/>
</dbReference>
<feature type="domain" description="Tyrosine specific protein phosphatases" evidence="1">
    <location>
        <begin position="68"/>
        <end position="105"/>
    </location>
</feature>